<protein>
    <submittedName>
        <fullName evidence="1">Uncharacterized protein</fullName>
    </submittedName>
</protein>
<organism evidence="1">
    <name type="scientific">Spongospora subterranea</name>
    <dbReference type="NCBI Taxonomy" id="70186"/>
    <lineage>
        <taxon>Eukaryota</taxon>
        <taxon>Sar</taxon>
        <taxon>Rhizaria</taxon>
        <taxon>Endomyxa</taxon>
        <taxon>Phytomyxea</taxon>
        <taxon>Plasmodiophorida</taxon>
        <taxon>Plasmodiophoridae</taxon>
        <taxon>Spongospora</taxon>
    </lineage>
</organism>
<sequence length="101" mass="11678">FHVLQAVLRYLISKESGVEKHIRPCVYADNSQQMLAKAAFFGSPMMTSQSEKYFSDTKKCSRDWIRCPRLLLITRGHNTNNNCEVSVRLFQKAVLNRARAR</sequence>
<proteinExistence type="predicted"/>
<reference evidence="1" key="1">
    <citation type="submission" date="2015-04" db="EMBL/GenBank/DDBJ databases">
        <title>The genome sequence of the plant pathogenic Rhizarian Plasmodiophora brassicae reveals insights in its biotrophic life cycle and the origin of chitin synthesis.</title>
        <authorList>
            <person name="Schwelm A."/>
            <person name="Fogelqvist J."/>
            <person name="Knaust A."/>
            <person name="Julke S."/>
            <person name="Lilja T."/>
            <person name="Dhandapani V."/>
            <person name="Bonilla-Rosso G."/>
            <person name="Karlsson M."/>
            <person name="Shevchenko A."/>
            <person name="Choi S.R."/>
            <person name="Kim H.G."/>
            <person name="Park J.Y."/>
            <person name="Lim Y.P."/>
            <person name="Ludwig-Muller J."/>
            <person name="Dixelius C."/>
        </authorList>
    </citation>
    <scope>NUCLEOTIDE SEQUENCE</scope>
    <source>
        <tissue evidence="1">Potato root galls</tissue>
    </source>
</reference>
<feature type="non-terminal residue" evidence="1">
    <location>
        <position position="1"/>
    </location>
</feature>
<accession>A0A0H5QKE9</accession>
<dbReference type="EMBL" id="HACM01002036">
    <property type="protein sequence ID" value="CRZ02478.1"/>
    <property type="molecule type" value="Transcribed_RNA"/>
</dbReference>
<dbReference type="AlphaFoldDB" id="A0A0H5QKE9"/>
<evidence type="ECO:0000313" key="1">
    <source>
        <dbReference type="EMBL" id="CRZ02478.1"/>
    </source>
</evidence>
<name>A0A0H5QKE9_9EUKA</name>